<evidence type="ECO:0000313" key="1">
    <source>
        <dbReference type="EMBL" id="EAY31216.1"/>
    </source>
</evidence>
<dbReference type="Proteomes" id="UP000004095">
    <property type="component" value="Unassembled WGS sequence"/>
</dbReference>
<protein>
    <submittedName>
        <fullName evidence="1">Uncharacterized protein</fullName>
    </submittedName>
</protein>
<reference evidence="1 2" key="1">
    <citation type="submission" date="2007-01" db="EMBL/GenBank/DDBJ databases">
        <authorList>
            <person name="Haygood M."/>
            <person name="Podell S."/>
            <person name="Anderson C."/>
            <person name="Hopkinson B."/>
            <person name="Roe K."/>
            <person name="Barbeau K."/>
            <person name="Gaasterland T."/>
            <person name="Ferriera S."/>
            <person name="Johnson J."/>
            <person name="Kravitz S."/>
            <person name="Beeson K."/>
            <person name="Sutton G."/>
            <person name="Rogers Y.-H."/>
            <person name="Friedman R."/>
            <person name="Frazier M."/>
            <person name="Venter J.C."/>
        </authorList>
    </citation>
    <scope>NUCLEOTIDE SEQUENCE [LARGE SCALE GENOMIC DNA]</scope>
    <source>
        <strain evidence="1 2">ATCC 23134</strain>
    </source>
</reference>
<proteinExistence type="predicted"/>
<gene>
    <name evidence="1" type="ORF">M23134_04049</name>
</gene>
<sequence length="43" mass="4864">MGVSSWELLQGQASSDKPQVPHALQVATDFIVHWLLVVYKIDR</sequence>
<dbReference type="AlphaFoldDB" id="A1ZDQ8"/>
<keyword evidence="2" id="KW-1185">Reference proteome</keyword>
<organism evidence="1 2">
    <name type="scientific">Microscilla marina ATCC 23134</name>
    <dbReference type="NCBI Taxonomy" id="313606"/>
    <lineage>
        <taxon>Bacteria</taxon>
        <taxon>Pseudomonadati</taxon>
        <taxon>Bacteroidota</taxon>
        <taxon>Cytophagia</taxon>
        <taxon>Cytophagales</taxon>
        <taxon>Microscillaceae</taxon>
        <taxon>Microscilla</taxon>
    </lineage>
</organism>
<name>A1ZDQ8_MICM2</name>
<dbReference type="EMBL" id="AAWS01000003">
    <property type="protein sequence ID" value="EAY31216.1"/>
    <property type="molecule type" value="Genomic_DNA"/>
</dbReference>
<comment type="caution">
    <text evidence="1">The sequence shown here is derived from an EMBL/GenBank/DDBJ whole genome shotgun (WGS) entry which is preliminary data.</text>
</comment>
<evidence type="ECO:0000313" key="2">
    <source>
        <dbReference type="Proteomes" id="UP000004095"/>
    </source>
</evidence>
<accession>A1ZDQ8</accession>